<keyword evidence="2" id="KW-1185">Reference proteome</keyword>
<name>A0A1G8D3L3_9BACL</name>
<reference evidence="1 2" key="1">
    <citation type="submission" date="2020-04" db="EMBL/GenBank/DDBJ databases">
        <authorList>
            <person name="Pajer P."/>
            <person name="Broz P."/>
        </authorList>
    </citation>
    <scope>NUCLEOTIDE SEQUENCE [LARGE SCALE GENOMIC DNA]</scope>
    <source>
        <strain evidence="2">NRL-ATB46093</strain>
    </source>
</reference>
<dbReference type="RefSeq" id="WP_036802289.1">
    <property type="nucleotide sequence ID" value="NZ_CP051177.1"/>
</dbReference>
<dbReference type="AlphaFoldDB" id="A0A1G8D3L3"/>
<proteinExistence type="predicted"/>
<organism evidence="1 2">
    <name type="scientific">Planococcus glaciei</name>
    <dbReference type="NCBI Taxonomy" id="459472"/>
    <lineage>
        <taxon>Bacteria</taxon>
        <taxon>Bacillati</taxon>
        <taxon>Bacillota</taxon>
        <taxon>Bacilli</taxon>
        <taxon>Bacillales</taxon>
        <taxon>Caryophanaceae</taxon>
        <taxon>Planococcus</taxon>
    </lineage>
</organism>
<dbReference type="OrthoDB" id="2454248at2"/>
<accession>A0A1G8D3L3</accession>
<evidence type="ECO:0000313" key="1">
    <source>
        <dbReference type="EMBL" id="QKX50980.1"/>
    </source>
</evidence>
<dbReference type="EMBL" id="CP051177">
    <property type="protein sequence ID" value="QKX50980.1"/>
    <property type="molecule type" value="Genomic_DNA"/>
</dbReference>
<dbReference type="eggNOG" id="ENOG502ZV04">
    <property type="taxonomic scope" value="Bacteria"/>
</dbReference>
<sequence>MKYLIDHATKTIHQRVYAGDRCGFITTPIEKREFEDCPVYIESLQIQKGYSVCPHCTSVQLMVHHEESYINSAH</sequence>
<evidence type="ECO:0000313" key="2">
    <source>
        <dbReference type="Proteomes" id="UP000509222"/>
    </source>
</evidence>
<dbReference type="Proteomes" id="UP000509222">
    <property type="component" value="Chromosome"/>
</dbReference>
<protein>
    <submittedName>
        <fullName evidence="1">Uncharacterized protein</fullName>
    </submittedName>
</protein>
<gene>
    <name evidence="1" type="ORF">HF394_10505</name>
</gene>
<reference evidence="2" key="2">
    <citation type="submission" date="2020-06" db="EMBL/GenBank/DDBJ databases">
        <title>Isolation of Planomicrobium glaciei.</title>
        <authorList>
            <person name="Malisova L."/>
            <person name="Safrankova R."/>
            <person name="Jakubu V."/>
            <person name="Spanelova P."/>
        </authorList>
    </citation>
    <scope>NUCLEOTIDE SEQUENCE [LARGE SCALE GENOMIC DNA]</scope>
    <source>
        <strain evidence="2">NRL-ATB46093</strain>
    </source>
</reference>